<dbReference type="Pfam" id="PF13899">
    <property type="entry name" value="Thioredoxin_7"/>
    <property type="match status" value="1"/>
</dbReference>
<organism evidence="2 3">
    <name type="scientific">Flagellimonas pacifica</name>
    <dbReference type="NCBI Taxonomy" id="1247520"/>
    <lineage>
        <taxon>Bacteria</taxon>
        <taxon>Pseudomonadati</taxon>
        <taxon>Bacteroidota</taxon>
        <taxon>Flavobacteriia</taxon>
        <taxon>Flavobacteriales</taxon>
        <taxon>Flavobacteriaceae</taxon>
        <taxon>Flagellimonas</taxon>
    </lineage>
</organism>
<accession>A0A285MU09</accession>
<dbReference type="EMBL" id="OBEH01000003">
    <property type="protein sequence ID" value="SNZ00183.1"/>
    <property type="molecule type" value="Genomic_DNA"/>
</dbReference>
<name>A0A285MU09_9FLAO</name>
<proteinExistence type="predicted"/>
<dbReference type="RefSeq" id="WP_097045674.1">
    <property type="nucleotide sequence ID" value="NZ_OBEH01000003.1"/>
</dbReference>
<sequence>MKYPLFILFCFLFGMLQAQEWQENFVDAVELANKEDKPIVLVFSGSDWCAPCIRLKRSILESEDFVNYAASHYILYNADFPRKKKNQLPLEKLNSNRRLAEEYNPTGYFPLVVVMDKQESILGKTGFDRKATPKEFISLLNGFVK</sequence>
<evidence type="ECO:0000313" key="3">
    <source>
        <dbReference type="Proteomes" id="UP000219048"/>
    </source>
</evidence>
<keyword evidence="3" id="KW-1185">Reference proteome</keyword>
<evidence type="ECO:0000256" key="1">
    <source>
        <dbReference type="SAM" id="SignalP"/>
    </source>
</evidence>
<dbReference type="Gene3D" id="3.40.30.10">
    <property type="entry name" value="Glutaredoxin"/>
    <property type="match status" value="1"/>
</dbReference>
<dbReference type="Proteomes" id="UP000219048">
    <property type="component" value="Unassembled WGS sequence"/>
</dbReference>
<evidence type="ECO:0000313" key="2">
    <source>
        <dbReference type="EMBL" id="SNZ00183.1"/>
    </source>
</evidence>
<keyword evidence="1" id="KW-0732">Signal</keyword>
<dbReference type="InterPro" id="IPR036249">
    <property type="entry name" value="Thioredoxin-like_sf"/>
</dbReference>
<reference evidence="3" key="1">
    <citation type="submission" date="2017-09" db="EMBL/GenBank/DDBJ databases">
        <authorList>
            <person name="Varghese N."/>
            <person name="Submissions S."/>
        </authorList>
    </citation>
    <scope>NUCLEOTIDE SEQUENCE [LARGE SCALE GENOMIC DNA]</scope>
    <source>
        <strain evidence="3">DSM 25885</strain>
    </source>
</reference>
<feature type="chain" id="PRO_5013216281" evidence="1">
    <location>
        <begin position="19"/>
        <end position="145"/>
    </location>
</feature>
<protein>
    <submittedName>
        <fullName evidence="2">Thioredoxin-related protein</fullName>
    </submittedName>
</protein>
<feature type="signal peptide" evidence="1">
    <location>
        <begin position="1"/>
        <end position="18"/>
    </location>
</feature>
<dbReference type="AlphaFoldDB" id="A0A285MU09"/>
<gene>
    <name evidence="2" type="ORF">SAMN06265377_2003</name>
</gene>
<dbReference type="SUPFAM" id="SSF52833">
    <property type="entry name" value="Thioredoxin-like"/>
    <property type="match status" value="1"/>
</dbReference>
<dbReference type="OrthoDB" id="981626at2"/>